<accession>A0ABR2XNJ0</accession>
<dbReference type="EMBL" id="JARVKM010000035">
    <property type="protein sequence ID" value="KAK9775254.1"/>
    <property type="molecule type" value="Genomic_DNA"/>
</dbReference>
<evidence type="ECO:0000256" key="5">
    <source>
        <dbReference type="ARBA" id="ARBA00022448"/>
    </source>
</evidence>
<dbReference type="InterPro" id="IPR036869">
    <property type="entry name" value="J_dom_sf"/>
</dbReference>
<proteinExistence type="inferred from homology"/>
<dbReference type="Proteomes" id="UP001465668">
    <property type="component" value="Unassembled WGS sequence"/>
</dbReference>
<keyword evidence="6" id="KW-0999">Mitochondrion inner membrane</keyword>
<evidence type="ECO:0000256" key="12">
    <source>
        <dbReference type="ARBA" id="ARBA00031407"/>
    </source>
</evidence>
<evidence type="ECO:0000256" key="11">
    <source>
        <dbReference type="ARBA" id="ARBA00030422"/>
    </source>
</evidence>
<feature type="region of interest" description="Disordered" evidence="13">
    <location>
        <begin position="225"/>
        <end position="257"/>
    </location>
</feature>
<keyword evidence="7" id="KW-0653">Protein transport</keyword>
<sequence>MAYRLVTQVIVIGARTFGRAFAQAYKQAQASSNYQRAQAKINPNAANARASLSSGMTLDEACKILDVKPPQGGKANMENVMERFKKLFDANNPEKGGSFYLQSKVLRARERIEAEVKPIMEKAAQEAEVQEGWKPKVASAEFNGELRRGSSDEEGKLDLIYNTIFTRLGMAWRYGGGRSWIFWVLMILNATRTEIPQFPELTVTLKKVPRTPSFQDAATTHDGNVITVRNSSPSTMNNGNNRAVGELFPNNLPNQLL</sequence>
<organism evidence="14 15">
    <name type="scientific">Seiridium cardinale</name>
    <dbReference type="NCBI Taxonomy" id="138064"/>
    <lineage>
        <taxon>Eukaryota</taxon>
        <taxon>Fungi</taxon>
        <taxon>Dikarya</taxon>
        <taxon>Ascomycota</taxon>
        <taxon>Pezizomycotina</taxon>
        <taxon>Sordariomycetes</taxon>
        <taxon>Xylariomycetidae</taxon>
        <taxon>Amphisphaeriales</taxon>
        <taxon>Sporocadaceae</taxon>
        <taxon>Seiridium</taxon>
    </lineage>
</organism>
<evidence type="ECO:0000256" key="1">
    <source>
        <dbReference type="ARBA" id="ARBA00004637"/>
    </source>
</evidence>
<keyword evidence="10" id="KW-0472">Membrane</keyword>
<evidence type="ECO:0000256" key="6">
    <source>
        <dbReference type="ARBA" id="ARBA00022792"/>
    </source>
</evidence>
<keyword evidence="15" id="KW-1185">Reference proteome</keyword>
<gene>
    <name evidence="14" type="ORF">SCAR479_07930</name>
</gene>
<dbReference type="InterPro" id="IPR005341">
    <property type="entry name" value="Tim16"/>
</dbReference>
<comment type="caution">
    <text evidence="14">The sequence shown here is derived from an EMBL/GenBank/DDBJ whole genome shotgun (WGS) entry which is preliminary data.</text>
</comment>
<keyword evidence="9" id="KW-0496">Mitochondrion</keyword>
<evidence type="ECO:0000256" key="10">
    <source>
        <dbReference type="ARBA" id="ARBA00023136"/>
    </source>
</evidence>
<evidence type="ECO:0000256" key="4">
    <source>
        <dbReference type="ARBA" id="ARBA00020721"/>
    </source>
</evidence>
<keyword evidence="8" id="KW-0811">Translocation</keyword>
<dbReference type="PANTHER" id="PTHR12388:SF0">
    <property type="entry name" value="MITOCHONDRIAL IMPORT INNER MEMBRANE TRANSLOCASE SUBUNIT TIM16"/>
    <property type="match status" value="1"/>
</dbReference>
<evidence type="ECO:0000313" key="15">
    <source>
        <dbReference type="Proteomes" id="UP001465668"/>
    </source>
</evidence>
<evidence type="ECO:0000256" key="13">
    <source>
        <dbReference type="SAM" id="MobiDB-lite"/>
    </source>
</evidence>
<comment type="similarity">
    <text evidence="2">Belongs to the TIM16/PAM16 family.</text>
</comment>
<dbReference type="Pfam" id="PF03656">
    <property type="entry name" value="Pam16"/>
    <property type="match status" value="1"/>
</dbReference>
<evidence type="ECO:0000256" key="2">
    <source>
        <dbReference type="ARBA" id="ARBA00008817"/>
    </source>
</evidence>
<evidence type="ECO:0000256" key="7">
    <source>
        <dbReference type="ARBA" id="ARBA00022927"/>
    </source>
</evidence>
<evidence type="ECO:0000256" key="9">
    <source>
        <dbReference type="ARBA" id="ARBA00023128"/>
    </source>
</evidence>
<evidence type="ECO:0000313" key="14">
    <source>
        <dbReference type="EMBL" id="KAK9775254.1"/>
    </source>
</evidence>
<evidence type="ECO:0000256" key="3">
    <source>
        <dbReference type="ARBA" id="ARBA00013571"/>
    </source>
</evidence>
<comment type="subcellular location">
    <subcellularLocation>
        <location evidence="1">Mitochondrion inner membrane</location>
        <topology evidence="1">Peripheral membrane protein</topology>
    </subcellularLocation>
</comment>
<name>A0ABR2XNJ0_9PEZI</name>
<dbReference type="Gene3D" id="1.10.287.110">
    <property type="entry name" value="DnaJ domain"/>
    <property type="match status" value="1"/>
</dbReference>
<dbReference type="PANTHER" id="PTHR12388">
    <property type="entry name" value="MITOCHONDRIA ASSOCIATED GRANULOCYTE MACROPHAGE CSF SIGNALING MOLECULE"/>
    <property type="match status" value="1"/>
</dbReference>
<evidence type="ECO:0000256" key="8">
    <source>
        <dbReference type="ARBA" id="ARBA00023010"/>
    </source>
</evidence>
<feature type="compositionally biased region" description="Polar residues" evidence="13">
    <location>
        <begin position="225"/>
        <end position="241"/>
    </location>
</feature>
<protein>
    <recommendedName>
        <fullName evidence="4">Mitochondrial import inner membrane translocase subunit TIM16</fullName>
    </recommendedName>
    <alternativeName>
        <fullName evidence="3">Mitochondrial import inner membrane translocase subunit tim16</fullName>
    </alternativeName>
    <alternativeName>
        <fullName evidence="11 12">Presequence translocated-associated motor subunit PAM16</fullName>
    </alternativeName>
</protein>
<reference evidence="14 15" key="1">
    <citation type="submission" date="2024-02" db="EMBL/GenBank/DDBJ databases">
        <title>First draft genome assembly of two strains of Seiridium cardinale.</title>
        <authorList>
            <person name="Emiliani G."/>
            <person name="Scali E."/>
        </authorList>
    </citation>
    <scope>NUCLEOTIDE SEQUENCE [LARGE SCALE GENOMIC DNA]</scope>
    <source>
        <strain evidence="14 15">BM-138-000479</strain>
    </source>
</reference>
<keyword evidence="5" id="KW-0813">Transport</keyword>